<dbReference type="AlphaFoldDB" id="A0A9Q2NN02"/>
<organism evidence="5 6">
    <name type="scientific">Pseudosulfitobacter pseudonitzschiae</name>
    <dbReference type="NCBI Taxonomy" id="1402135"/>
    <lineage>
        <taxon>Bacteria</taxon>
        <taxon>Pseudomonadati</taxon>
        <taxon>Pseudomonadota</taxon>
        <taxon>Alphaproteobacteria</taxon>
        <taxon>Rhodobacterales</taxon>
        <taxon>Roseobacteraceae</taxon>
        <taxon>Pseudosulfitobacter</taxon>
    </lineage>
</organism>
<reference evidence="5" key="1">
    <citation type="submission" date="2021-01" db="EMBL/GenBank/DDBJ databases">
        <title>Diatom-associated Roseobacters Show Island Model of Population Structure.</title>
        <authorList>
            <person name="Qu L."/>
            <person name="Feng X."/>
            <person name="Chen Y."/>
            <person name="Li L."/>
            <person name="Wang X."/>
            <person name="Hu Z."/>
            <person name="Wang H."/>
            <person name="Luo H."/>
        </authorList>
    </citation>
    <scope>NUCLEOTIDE SEQUENCE</scope>
    <source>
        <strain evidence="5">SM26-45</strain>
    </source>
</reference>
<dbReference type="RefSeq" id="WP_231034131.1">
    <property type="nucleotide sequence ID" value="NZ_JAJNGX010000006.1"/>
</dbReference>
<dbReference type="PRINTS" id="PR01805">
    <property type="entry name" value="VACJLIPOPROT"/>
</dbReference>
<keyword evidence="5" id="KW-0449">Lipoprotein</keyword>
<feature type="region of interest" description="Disordered" evidence="3">
    <location>
        <begin position="239"/>
        <end position="264"/>
    </location>
</feature>
<dbReference type="PANTHER" id="PTHR30035:SF3">
    <property type="entry name" value="INTERMEMBRANE PHOSPHOLIPID TRANSPORT SYSTEM LIPOPROTEIN MLAA"/>
    <property type="match status" value="1"/>
</dbReference>
<dbReference type="GO" id="GO:0120010">
    <property type="term" value="P:intermembrane phospholipid transfer"/>
    <property type="evidence" value="ECO:0007669"/>
    <property type="project" value="TreeGrafter"/>
</dbReference>
<feature type="chain" id="PRO_5040515286" evidence="4">
    <location>
        <begin position="28"/>
        <end position="264"/>
    </location>
</feature>
<dbReference type="Proteomes" id="UP000809337">
    <property type="component" value="Unassembled WGS sequence"/>
</dbReference>
<comment type="caution">
    <text evidence="5">The sequence shown here is derived from an EMBL/GenBank/DDBJ whole genome shotgun (WGS) entry which is preliminary data.</text>
</comment>
<dbReference type="PROSITE" id="PS51257">
    <property type="entry name" value="PROKAR_LIPOPROTEIN"/>
    <property type="match status" value="1"/>
</dbReference>
<dbReference type="Pfam" id="PF04333">
    <property type="entry name" value="MlaA"/>
    <property type="match status" value="1"/>
</dbReference>
<comment type="similarity">
    <text evidence="1">Belongs to the MlaA family.</text>
</comment>
<gene>
    <name evidence="5" type="ORF">JQX14_10995</name>
</gene>
<evidence type="ECO:0000313" key="6">
    <source>
        <dbReference type="Proteomes" id="UP000809337"/>
    </source>
</evidence>
<feature type="signal peptide" evidence="4">
    <location>
        <begin position="1"/>
        <end position="27"/>
    </location>
</feature>
<keyword evidence="2 4" id="KW-0732">Signal</keyword>
<evidence type="ECO:0000256" key="1">
    <source>
        <dbReference type="ARBA" id="ARBA00010634"/>
    </source>
</evidence>
<proteinExistence type="inferred from homology"/>
<dbReference type="PANTHER" id="PTHR30035">
    <property type="entry name" value="LIPOPROTEIN VACJ-RELATED"/>
    <property type="match status" value="1"/>
</dbReference>
<sequence length="264" mass="28602">MPVYRFLPPVARLPIVILALALVSACAAPDPAAVSPDGIYDPNEARNRKVHAFNRSLDKAVLRPAGRGYSKAVPDEIEDSIGNFATNLAQPSVMVNSLLQGDFRGAGLSTVRFLTNTVLGFGGLVDAATEFKVPQHDTDFGETLYVWGVGEGPYVEMPIVGPGTRRDAAGRVVDLFTNPLTYSLPSPEKYYSTGAKLASRLGDRGRYSDTVDSILYESADSYAQTRLIYLQNRRFELGSSVGADGGDPYSDDPYSDTYEDPYAQ</sequence>
<dbReference type="InterPro" id="IPR007428">
    <property type="entry name" value="MlaA"/>
</dbReference>
<evidence type="ECO:0000256" key="2">
    <source>
        <dbReference type="ARBA" id="ARBA00022729"/>
    </source>
</evidence>
<evidence type="ECO:0000256" key="3">
    <source>
        <dbReference type="SAM" id="MobiDB-lite"/>
    </source>
</evidence>
<evidence type="ECO:0000313" key="5">
    <source>
        <dbReference type="EMBL" id="MBM2355070.1"/>
    </source>
</evidence>
<dbReference type="GO" id="GO:0016020">
    <property type="term" value="C:membrane"/>
    <property type="evidence" value="ECO:0007669"/>
    <property type="project" value="InterPro"/>
</dbReference>
<name>A0A9Q2NN02_9RHOB</name>
<feature type="compositionally biased region" description="Acidic residues" evidence="3">
    <location>
        <begin position="249"/>
        <end position="264"/>
    </location>
</feature>
<evidence type="ECO:0000256" key="4">
    <source>
        <dbReference type="SAM" id="SignalP"/>
    </source>
</evidence>
<protein>
    <submittedName>
        <fullName evidence="5">VacJ family lipoprotein</fullName>
    </submittedName>
</protein>
<dbReference type="EMBL" id="JAFBWN010000006">
    <property type="protein sequence ID" value="MBM2355070.1"/>
    <property type="molecule type" value="Genomic_DNA"/>
</dbReference>
<accession>A0A9Q2NN02</accession>